<dbReference type="GO" id="GO:0000049">
    <property type="term" value="F:tRNA binding"/>
    <property type="evidence" value="ECO:0007669"/>
    <property type="project" value="TreeGrafter"/>
</dbReference>
<dbReference type="PANTHER" id="PTHR46173:SF1">
    <property type="entry name" value="CCA TRNA NUCLEOTIDYLTRANSFERASE 1, MITOCHONDRIAL"/>
    <property type="match status" value="1"/>
</dbReference>
<evidence type="ECO:0000256" key="2">
    <source>
        <dbReference type="ARBA" id="ARBA00022694"/>
    </source>
</evidence>
<keyword evidence="4" id="KW-0479">Metal-binding</keyword>
<gene>
    <name evidence="7" type="ORF">DCO61_00980</name>
</gene>
<protein>
    <recommendedName>
        <fullName evidence="6">tRNA nucleotidyltransferase/poly(A) polymerase RNA and SrmB- binding domain-containing protein</fullName>
    </recommendedName>
</protein>
<evidence type="ECO:0000259" key="6">
    <source>
        <dbReference type="Pfam" id="PF12627"/>
    </source>
</evidence>
<name>A0A6L7D686_9HELI</name>
<keyword evidence="3" id="KW-0808">Transferase</keyword>
<comment type="caution">
    <text evidence="7">The sequence shown here is derived from an EMBL/GenBank/DDBJ whole genome shotgun (WGS) entry which is preliminary data.</text>
</comment>
<sequence length="338" mass="38676">MQKDSIDSKKNTEIIEVEVEIFDYFNGLQDLQEKKIKCVGDAFERFSEDALRILRALRFAATLPNNFAIESSTKMAIFELKNLLKHISKERINAEISRLILGKNVTQILSEFKEIFLQEMPILSSLSDSEFKRNITALNYAPNDLEVRLSVLFFGLENVSKTLKSLKFSRKNIANITAILGVEKVIESSLKSSLDSIILDKKSLKKLLLKYEKYPHVNIVLKWIEMRVALDSVALKSSLDSKKSSNFKPKKHNLDSKKMLDLYSEITSKNECFYISHLAINGSDILGLFRALNVEFNGSKIGQILNILIVEIIEEKLQNNKEILLKRAREIIESNLMQ</sequence>
<feature type="domain" description="tRNA nucleotidyltransferase/poly(A) polymerase RNA and SrmB- binding" evidence="6">
    <location>
        <begin position="66"/>
        <end position="110"/>
    </location>
</feature>
<comment type="cofactor">
    <cofactor evidence="1">
        <name>Mg(2+)</name>
        <dbReference type="ChEBI" id="CHEBI:18420"/>
    </cofactor>
</comment>
<evidence type="ECO:0000313" key="7">
    <source>
        <dbReference type="EMBL" id="MWV68641.1"/>
    </source>
</evidence>
<evidence type="ECO:0000256" key="1">
    <source>
        <dbReference type="ARBA" id="ARBA00001946"/>
    </source>
</evidence>
<dbReference type="AlphaFoldDB" id="A0A6L7D686"/>
<keyword evidence="3" id="KW-0548">Nucleotidyltransferase</keyword>
<dbReference type="InterPro" id="IPR050264">
    <property type="entry name" value="Bact_CCA-adding_enz_type3_sf"/>
</dbReference>
<dbReference type="Proteomes" id="UP000477070">
    <property type="component" value="Unassembled WGS sequence"/>
</dbReference>
<dbReference type="Gene3D" id="1.10.246.80">
    <property type="match status" value="1"/>
</dbReference>
<dbReference type="Pfam" id="PF12627">
    <property type="entry name" value="PolyA_pol_RNAbd"/>
    <property type="match status" value="1"/>
</dbReference>
<dbReference type="Gene3D" id="1.10.3090.10">
    <property type="entry name" value="cca-adding enzyme, domain 2"/>
    <property type="match status" value="1"/>
</dbReference>
<accession>A0A6L7D686</accession>
<dbReference type="GO" id="GO:0046872">
    <property type="term" value="F:metal ion binding"/>
    <property type="evidence" value="ECO:0007669"/>
    <property type="project" value="UniProtKB-KW"/>
</dbReference>
<keyword evidence="5" id="KW-0460">Magnesium</keyword>
<dbReference type="PANTHER" id="PTHR46173">
    <property type="entry name" value="CCA TRNA NUCLEOTIDYLTRANSFERASE 1, MITOCHONDRIAL"/>
    <property type="match status" value="1"/>
</dbReference>
<evidence type="ECO:0000256" key="4">
    <source>
        <dbReference type="ARBA" id="ARBA00022723"/>
    </source>
</evidence>
<evidence type="ECO:0000313" key="8">
    <source>
        <dbReference type="Proteomes" id="UP000477070"/>
    </source>
</evidence>
<dbReference type="InterPro" id="IPR032828">
    <property type="entry name" value="PolyA_RNA-bd"/>
</dbReference>
<dbReference type="RefSeq" id="WP_118949036.1">
    <property type="nucleotide sequence ID" value="NZ_QBIU01000001.1"/>
</dbReference>
<dbReference type="GO" id="GO:0008033">
    <property type="term" value="P:tRNA processing"/>
    <property type="evidence" value="ECO:0007669"/>
    <property type="project" value="UniProtKB-KW"/>
</dbReference>
<dbReference type="EMBL" id="QBIU01000001">
    <property type="protein sequence ID" value="MWV68641.1"/>
    <property type="molecule type" value="Genomic_DNA"/>
</dbReference>
<reference evidence="7 8" key="1">
    <citation type="submission" date="2019-12" db="EMBL/GenBank/DDBJ databases">
        <title>Multi-Generational Helicobacter saguini Isolates.</title>
        <authorList>
            <person name="Mannion A."/>
            <person name="Shen Z."/>
            <person name="Fox J.G."/>
        </authorList>
    </citation>
    <scope>NUCLEOTIDE SEQUENCE [LARGE SCALE GENOMIC DNA]</scope>
    <source>
        <strain evidence="8">16-048 (F4)</strain>
    </source>
</reference>
<evidence type="ECO:0000256" key="3">
    <source>
        <dbReference type="ARBA" id="ARBA00022695"/>
    </source>
</evidence>
<keyword evidence="2" id="KW-0819">tRNA processing</keyword>
<organism evidence="7 8">
    <name type="scientific">Helicobacter saguini</name>
    <dbReference type="NCBI Taxonomy" id="1548018"/>
    <lineage>
        <taxon>Bacteria</taxon>
        <taxon>Pseudomonadati</taxon>
        <taxon>Campylobacterota</taxon>
        <taxon>Epsilonproteobacteria</taxon>
        <taxon>Campylobacterales</taxon>
        <taxon>Helicobacteraceae</taxon>
        <taxon>Helicobacter</taxon>
    </lineage>
</organism>
<dbReference type="SUPFAM" id="SSF81891">
    <property type="entry name" value="Poly A polymerase C-terminal region-like"/>
    <property type="match status" value="1"/>
</dbReference>
<proteinExistence type="predicted"/>
<evidence type="ECO:0000256" key="5">
    <source>
        <dbReference type="ARBA" id="ARBA00022842"/>
    </source>
</evidence>
<dbReference type="GO" id="GO:0016779">
    <property type="term" value="F:nucleotidyltransferase activity"/>
    <property type="evidence" value="ECO:0007669"/>
    <property type="project" value="UniProtKB-KW"/>
</dbReference>